<gene>
    <name evidence="2" type="ordered locus">Hoch_5582</name>
</gene>
<dbReference type="HOGENOM" id="CLU_018527_0_0_7"/>
<accession>D0LG39</accession>
<dbReference type="GO" id="GO:0006508">
    <property type="term" value="P:proteolysis"/>
    <property type="evidence" value="ECO:0007669"/>
    <property type="project" value="InterPro"/>
</dbReference>
<dbReference type="AlphaFoldDB" id="D0LG39"/>
<dbReference type="Pfam" id="PF00656">
    <property type="entry name" value="Peptidase_C14"/>
    <property type="match status" value="1"/>
</dbReference>
<dbReference type="PANTHER" id="PTHR48104">
    <property type="entry name" value="METACASPASE-4"/>
    <property type="match status" value="1"/>
</dbReference>
<dbReference type="InterPro" id="IPR050452">
    <property type="entry name" value="Metacaspase"/>
</dbReference>
<name>D0LG39_HALO1</name>
<dbReference type="PANTHER" id="PTHR48104:SF30">
    <property type="entry name" value="METACASPASE-1"/>
    <property type="match status" value="1"/>
</dbReference>
<dbReference type="GO" id="GO:0004197">
    <property type="term" value="F:cysteine-type endopeptidase activity"/>
    <property type="evidence" value="ECO:0007669"/>
    <property type="project" value="InterPro"/>
</dbReference>
<reference evidence="2 3" key="1">
    <citation type="journal article" date="2010" name="Stand. Genomic Sci.">
        <title>Complete genome sequence of Haliangium ochraceum type strain (SMP-2).</title>
        <authorList>
            <consortium name="US DOE Joint Genome Institute (JGI-PGF)"/>
            <person name="Ivanova N."/>
            <person name="Daum C."/>
            <person name="Lang E."/>
            <person name="Abt B."/>
            <person name="Kopitz M."/>
            <person name="Saunders E."/>
            <person name="Lapidus A."/>
            <person name="Lucas S."/>
            <person name="Glavina Del Rio T."/>
            <person name="Nolan M."/>
            <person name="Tice H."/>
            <person name="Copeland A."/>
            <person name="Cheng J.F."/>
            <person name="Chen F."/>
            <person name="Bruce D."/>
            <person name="Goodwin L."/>
            <person name="Pitluck S."/>
            <person name="Mavromatis K."/>
            <person name="Pati A."/>
            <person name="Mikhailova N."/>
            <person name="Chen A."/>
            <person name="Palaniappan K."/>
            <person name="Land M."/>
            <person name="Hauser L."/>
            <person name="Chang Y.J."/>
            <person name="Jeffries C.D."/>
            <person name="Detter J.C."/>
            <person name="Brettin T."/>
            <person name="Rohde M."/>
            <person name="Goker M."/>
            <person name="Bristow J."/>
            <person name="Markowitz V."/>
            <person name="Eisen J.A."/>
            <person name="Hugenholtz P."/>
            <person name="Kyrpides N.C."/>
            <person name="Klenk H.P."/>
        </authorList>
    </citation>
    <scope>NUCLEOTIDE SEQUENCE [LARGE SCALE GENOMIC DNA]</scope>
    <source>
        <strain evidence="3">DSM 14365 / CIP 107738 / JCM 11303 / AJ 13395 / SMP-2</strain>
    </source>
</reference>
<dbReference type="SUPFAM" id="SSF52129">
    <property type="entry name" value="Caspase-like"/>
    <property type="match status" value="1"/>
</dbReference>
<evidence type="ECO:0000313" key="3">
    <source>
        <dbReference type="Proteomes" id="UP000001880"/>
    </source>
</evidence>
<dbReference type="EMBL" id="CP001804">
    <property type="protein sequence ID" value="ACY18064.1"/>
    <property type="molecule type" value="Genomic_DNA"/>
</dbReference>
<evidence type="ECO:0000313" key="2">
    <source>
        <dbReference type="EMBL" id="ACY18064.1"/>
    </source>
</evidence>
<dbReference type="GO" id="GO:0005737">
    <property type="term" value="C:cytoplasm"/>
    <property type="evidence" value="ECO:0007669"/>
    <property type="project" value="TreeGrafter"/>
</dbReference>
<dbReference type="InterPro" id="IPR011600">
    <property type="entry name" value="Pept_C14_caspase"/>
</dbReference>
<sequence length="641" mass="68436">MHELFTRLGFACIRLVGDQATRSAILDELRALRQNTQQDDAVVVYFSGHGGRVINTDRIRDPRAPDEVPKYHQYLVPEEYDPRAERFTGLLDIELSLAVAAIPSKNLTIILDCCHSGGLVRAEGERTEKGLDPAETRSHTMLLNETIAQRLRELEDEIAGGAAQLASDAAPHLVRIEATRSDRSGFEQIIAGRRQGVLTAVLADVLERHQGQAVTWEALAPEIIHRIQALTGSEQHAHIDGPIARLPFSLDAAPAPGSLGLVRDADGNAWIHGGALYGVELGARYAVLPAAARTLAASPPLTEVEVVELTPDRARVRVCAASDASAEPGSAELGEVLEHAADTALRVFPVRATGAWGGVRIDMDSDTGAALAASIAGSPSLRLADAGEQALASVSQTPGDSGHRVEIRDQRGVHVATELNADEVPAVLERLQRAAVLRGQRSGREEHTLPDQVELQVLVHGGKTGASSVHAAGETVYPRPLRLPVGAELRCEIHNRNKPVSSGRRDLYVTVFDIDFDGRVTRRSHSESSGIAVGAGGTHVVGRRGHVGTAPLLLSWPAALKPDAAGLRSLVAVVADRPHRLDRFECLALGGYSASLTPSLLDGLVTEQPTLRRGGGDDDAQPMRYALLRVDLAPELGERAG</sequence>
<dbReference type="Gene3D" id="3.40.50.1460">
    <property type="match status" value="1"/>
</dbReference>
<feature type="domain" description="Peptidase C14 caspase" evidence="1">
    <location>
        <begin position="1"/>
        <end position="149"/>
    </location>
</feature>
<evidence type="ECO:0000259" key="1">
    <source>
        <dbReference type="Pfam" id="PF00656"/>
    </source>
</evidence>
<keyword evidence="3" id="KW-1185">Reference proteome</keyword>
<dbReference type="InterPro" id="IPR029030">
    <property type="entry name" value="Caspase-like_dom_sf"/>
</dbReference>
<protein>
    <submittedName>
        <fullName evidence="2">Peptidase C14 caspase catalytic subunit p20</fullName>
    </submittedName>
</protein>
<organism evidence="2 3">
    <name type="scientific">Haliangium ochraceum (strain DSM 14365 / JCM 11303 / SMP-2)</name>
    <dbReference type="NCBI Taxonomy" id="502025"/>
    <lineage>
        <taxon>Bacteria</taxon>
        <taxon>Pseudomonadati</taxon>
        <taxon>Myxococcota</taxon>
        <taxon>Polyangia</taxon>
        <taxon>Haliangiales</taxon>
        <taxon>Kofleriaceae</taxon>
        <taxon>Haliangium</taxon>
    </lineage>
</organism>
<dbReference type="STRING" id="502025.Hoch_5582"/>
<dbReference type="Proteomes" id="UP000001880">
    <property type="component" value="Chromosome"/>
</dbReference>
<proteinExistence type="predicted"/>
<dbReference type="eggNOG" id="COG4249">
    <property type="taxonomic scope" value="Bacteria"/>
</dbReference>
<dbReference type="KEGG" id="hoh:Hoch_5582"/>